<evidence type="ECO:0000313" key="6">
    <source>
        <dbReference type="EMBL" id="PKS07275.1"/>
    </source>
</evidence>
<evidence type="ECO:0000256" key="2">
    <source>
        <dbReference type="ARBA" id="ARBA00022980"/>
    </source>
</evidence>
<dbReference type="Gene3D" id="3.40.1370.10">
    <property type="match status" value="1"/>
</dbReference>
<evidence type="ECO:0000256" key="4">
    <source>
        <dbReference type="ARBA" id="ARBA00040565"/>
    </source>
</evidence>
<dbReference type="InterPro" id="IPR013005">
    <property type="entry name" value="Ribosomal_uL4-like"/>
</dbReference>
<protein>
    <recommendedName>
        <fullName evidence="4">Large ribosomal subunit protein uL4m</fullName>
    </recommendedName>
</protein>
<dbReference type="OrthoDB" id="275876at2759"/>
<dbReference type="Proteomes" id="UP000233524">
    <property type="component" value="Unassembled WGS sequence"/>
</dbReference>
<name>A0A2N3N4B4_9PEZI</name>
<dbReference type="SUPFAM" id="SSF52166">
    <property type="entry name" value="Ribosomal protein L4"/>
    <property type="match status" value="1"/>
</dbReference>
<keyword evidence="2" id="KW-0689">Ribosomal protein</keyword>
<dbReference type="Pfam" id="PF00573">
    <property type="entry name" value="Ribosomal_L4"/>
    <property type="match status" value="1"/>
</dbReference>
<dbReference type="FunFam" id="3.40.1370.10:FF:000016">
    <property type="entry name" value="60S ribosomal protein L4, mitochondrial"/>
    <property type="match status" value="1"/>
</dbReference>
<comment type="caution">
    <text evidence="6">The sequence shown here is derived from an EMBL/GenBank/DDBJ whole genome shotgun (WGS) entry which is preliminary data.</text>
</comment>
<dbReference type="PANTHER" id="PTHR10746">
    <property type="entry name" value="50S RIBOSOMAL PROTEIN L4"/>
    <property type="match status" value="1"/>
</dbReference>
<keyword evidence="3" id="KW-0687">Ribonucleoprotein</keyword>
<feature type="region of interest" description="Disordered" evidence="5">
    <location>
        <begin position="147"/>
        <end position="200"/>
    </location>
</feature>
<dbReference type="GO" id="GO:0005840">
    <property type="term" value="C:ribosome"/>
    <property type="evidence" value="ECO:0007669"/>
    <property type="project" value="UniProtKB-KW"/>
</dbReference>
<dbReference type="PANTHER" id="PTHR10746:SF6">
    <property type="entry name" value="LARGE RIBOSOMAL SUBUNIT PROTEIN UL4M"/>
    <property type="match status" value="1"/>
</dbReference>
<keyword evidence="7" id="KW-1185">Reference proteome</keyword>
<dbReference type="AlphaFoldDB" id="A0A2N3N4B4"/>
<dbReference type="InParanoid" id="A0A2N3N4B4"/>
<dbReference type="GO" id="GO:0003735">
    <property type="term" value="F:structural constituent of ribosome"/>
    <property type="evidence" value="ECO:0007669"/>
    <property type="project" value="InterPro"/>
</dbReference>
<accession>A0A2N3N4B4</accession>
<evidence type="ECO:0000256" key="1">
    <source>
        <dbReference type="ARBA" id="ARBA00010528"/>
    </source>
</evidence>
<proteinExistence type="inferred from homology"/>
<dbReference type="InterPro" id="IPR023574">
    <property type="entry name" value="Ribosomal_uL4_dom_sf"/>
</dbReference>
<dbReference type="EMBL" id="NLAX01000701">
    <property type="protein sequence ID" value="PKS07275.1"/>
    <property type="molecule type" value="Genomic_DNA"/>
</dbReference>
<comment type="similarity">
    <text evidence="1">Belongs to the universal ribosomal protein uL4 family.</text>
</comment>
<dbReference type="GO" id="GO:0006412">
    <property type="term" value="P:translation"/>
    <property type="evidence" value="ECO:0007669"/>
    <property type="project" value="InterPro"/>
</dbReference>
<sequence>MPVSLDATAARATSTSFSLFEMASKGVRGLNEALKAMCISSGCSTATRTSLIGSTAAAATQSRPFVPVSFSRSLATEAPTPSEASSPSRLTTSPTWNPISTVPLTIHSFPDLEPVSLEDWSIKHLYLPLRRDLLHLAVVYEGDNARQGSASSKNRWEVHGSHRKIRPQKGTGRARQGSKQSPLIRGGGKSHGPHPRDFSTNLTRKVYDKAWRTALSYRYRRGDLVVCEDGMDLPLSEDFHALVRADYIKGELRDGYLRKQAKQLMHAHGWGRDFGRTLFVTEAPRATLFDAVGLAGEDGRALEVEDVDVKDLLTEGRVVVERSALRRMIEEHQSDLVTQVAFSSPSAALSASAVAAAAAQ</sequence>
<evidence type="ECO:0000256" key="5">
    <source>
        <dbReference type="SAM" id="MobiDB-lite"/>
    </source>
</evidence>
<gene>
    <name evidence="6" type="ORF">jhhlp_005877</name>
</gene>
<dbReference type="GO" id="GO:1990904">
    <property type="term" value="C:ribonucleoprotein complex"/>
    <property type="evidence" value="ECO:0007669"/>
    <property type="project" value="UniProtKB-KW"/>
</dbReference>
<dbReference type="FunCoup" id="A0A2N3N4B4">
    <property type="interactions" value="285"/>
</dbReference>
<dbReference type="STRING" id="41688.A0A2N3N4B4"/>
<dbReference type="InterPro" id="IPR002136">
    <property type="entry name" value="Ribosomal_uL4"/>
</dbReference>
<evidence type="ECO:0000313" key="7">
    <source>
        <dbReference type="Proteomes" id="UP000233524"/>
    </source>
</evidence>
<organism evidence="6 7">
    <name type="scientific">Lomentospora prolificans</name>
    <dbReference type="NCBI Taxonomy" id="41688"/>
    <lineage>
        <taxon>Eukaryota</taxon>
        <taxon>Fungi</taxon>
        <taxon>Dikarya</taxon>
        <taxon>Ascomycota</taxon>
        <taxon>Pezizomycotina</taxon>
        <taxon>Sordariomycetes</taxon>
        <taxon>Hypocreomycetidae</taxon>
        <taxon>Microascales</taxon>
        <taxon>Microascaceae</taxon>
        <taxon>Lomentospora</taxon>
    </lineage>
</organism>
<reference evidence="6 7" key="1">
    <citation type="journal article" date="2017" name="G3 (Bethesda)">
        <title>First Draft Genome Sequence of the Pathogenic Fungus Lomentospora prolificans (Formerly Scedosporium prolificans).</title>
        <authorList>
            <person name="Luo R."/>
            <person name="Zimin A."/>
            <person name="Workman R."/>
            <person name="Fan Y."/>
            <person name="Pertea G."/>
            <person name="Grossman N."/>
            <person name="Wear M.P."/>
            <person name="Jia B."/>
            <person name="Miller H."/>
            <person name="Casadevall A."/>
            <person name="Timp W."/>
            <person name="Zhang S.X."/>
            <person name="Salzberg S.L."/>
        </authorList>
    </citation>
    <scope>NUCLEOTIDE SEQUENCE [LARGE SCALE GENOMIC DNA]</scope>
    <source>
        <strain evidence="6 7">JHH-5317</strain>
    </source>
</reference>
<dbReference type="VEuPathDB" id="FungiDB:jhhlp_005877"/>
<evidence type="ECO:0000256" key="3">
    <source>
        <dbReference type="ARBA" id="ARBA00023274"/>
    </source>
</evidence>